<evidence type="ECO:0000313" key="2">
    <source>
        <dbReference type="Proteomes" id="UP000078541"/>
    </source>
</evidence>
<sequence length="85" mass="9901">MLICDGTYARYQKSSNNEHQKKLFSTTNGFIIDTLGPYIANENDRDVKNQLEKKGYTVLMSTLRDNHKELNDIESNESRFVTKLR</sequence>
<dbReference type="Proteomes" id="UP000078541">
    <property type="component" value="Unassembled WGS sequence"/>
</dbReference>
<name>A0A151JTH9_9HYME</name>
<protein>
    <submittedName>
        <fullName evidence="1">Uncharacterized protein</fullName>
    </submittedName>
</protein>
<proteinExistence type="predicted"/>
<accession>A0A151JTH9</accession>
<dbReference type="AlphaFoldDB" id="A0A151JTH9"/>
<dbReference type="EMBL" id="KQ981875">
    <property type="protein sequence ID" value="KYN33995.1"/>
    <property type="molecule type" value="Genomic_DNA"/>
</dbReference>
<gene>
    <name evidence="1" type="ORF">ALC56_11659</name>
</gene>
<reference evidence="1 2" key="1">
    <citation type="submission" date="2016-03" db="EMBL/GenBank/DDBJ databases">
        <title>Trachymyrmex septentrionalis WGS genome.</title>
        <authorList>
            <person name="Nygaard S."/>
            <person name="Hu H."/>
            <person name="Boomsma J."/>
            <person name="Zhang G."/>
        </authorList>
    </citation>
    <scope>NUCLEOTIDE SEQUENCE [LARGE SCALE GENOMIC DNA]</scope>
    <source>
        <strain evidence="1">Tsep2-gDNA-1</strain>
        <tissue evidence="1">Whole body</tissue>
    </source>
</reference>
<organism evidence="1 2">
    <name type="scientific">Trachymyrmex septentrionalis</name>
    <dbReference type="NCBI Taxonomy" id="34720"/>
    <lineage>
        <taxon>Eukaryota</taxon>
        <taxon>Metazoa</taxon>
        <taxon>Ecdysozoa</taxon>
        <taxon>Arthropoda</taxon>
        <taxon>Hexapoda</taxon>
        <taxon>Insecta</taxon>
        <taxon>Pterygota</taxon>
        <taxon>Neoptera</taxon>
        <taxon>Endopterygota</taxon>
        <taxon>Hymenoptera</taxon>
        <taxon>Apocrita</taxon>
        <taxon>Aculeata</taxon>
        <taxon>Formicoidea</taxon>
        <taxon>Formicidae</taxon>
        <taxon>Myrmicinae</taxon>
        <taxon>Trachymyrmex</taxon>
    </lineage>
</organism>
<evidence type="ECO:0000313" key="1">
    <source>
        <dbReference type="EMBL" id="KYN33995.1"/>
    </source>
</evidence>
<keyword evidence="2" id="KW-1185">Reference proteome</keyword>